<organism evidence="16 17">
    <name type="scientific">Roseivivax isoporae LMG 25204</name>
    <dbReference type="NCBI Taxonomy" id="1449351"/>
    <lineage>
        <taxon>Bacteria</taxon>
        <taxon>Pseudomonadati</taxon>
        <taxon>Pseudomonadota</taxon>
        <taxon>Alphaproteobacteria</taxon>
        <taxon>Rhodobacterales</taxon>
        <taxon>Roseobacteraceae</taxon>
        <taxon>Roseivivax</taxon>
    </lineage>
</organism>
<dbReference type="InterPro" id="IPR036890">
    <property type="entry name" value="HATPase_C_sf"/>
</dbReference>
<keyword evidence="14" id="KW-0732">Signal</keyword>
<feature type="chain" id="PRO_5004978212" description="histidine kinase" evidence="14">
    <location>
        <begin position="24"/>
        <end position="590"/>
    </location>
</feature>
<evidence type="ECO:0000256" key="4">
    <source>
        <dbReference type="ARBA" id="ARBA00022475"/>
    </source>
</evidence>
<keyword evidence="12" id="KW-0902">Two-component regulatory system</keyword>
<evidence type="ECO:0000256" key="9">
    <source>
        <dbReference type="ARBA" id="ARBA00022777"/>
    </source>
</evidence>
<accession>X7FF10</accession>
<dbReference type="Pfam" id="PF02518">
    <property type="entry name" value="HATPase_c"/>
    <property type="match status" value="1"/>
</dbReference>
<dbReference type="InterPro" id="IPR003594">
    <property type="entry name" value="HATPase_dom"/>
</dbReference>
<proteinExistence type="predicted"/>
<keyword evidence="7" id="KW-0812">Transmembrane</keyword>
<dbReference type="InterPro" id="IPR029151">
    <property type="entry name" value="Sensor-like_sf"/>
</dbReference>
<evidence type="ECO:0000256" key="10">
    <source>
        <dbReference type="ARBA" id="ARBA00022840"/>
    </source>
</evidence>
<dbReference type="SMART" id="SM00388">
    <property type="entry name" value="HisKA"/>
    <property type="match status" value="1"/>
</dbReference>
<evidence type="ECO:0000256" key="12">
    <source>
        <dbReference type="ARBA" id="ARBA00023012"/>
    </source>
</evidence>
<feature type="coiled-coil region" evidence="13">
    <location>
        <begin position="335"/>
        <end position="362"/>
    </location>
</feature>
<protein>
    <recommendedName>
        <fullName evidence="3">histidine kinase</fullName>
        <ecNumber evidence="3">2.7.13.3</ecNumber>
    </recommendedName>
</protein>
<dbReference type="Gene3D" id="3.30.565.10">
    <property type="entry name" value="Histidine kinase-like ATPase, C-terminal domain"/>
    <property type="match status" value="1"/>
</dbReference>
<comment type="catalytic activity">
    <reaction evidence="1">
        <text>ATP + protein L-histidine = ADP + protein N-phospho-L-histidine.</text>
        <dbReference type="EC" id="2.7.13.3"/>
    </reaction>
</comment>
<evidence type="ECO:0000256" key="6">
    <source>
        <dbReference type="ARBA" id="ARBA00022679"/>
    </source>
</evidence>
<feature type="domain" description="Histidine kinase" evidence="15">
    <location>
        <begin position="371"/>
        <end position="583"/>
    </location>
</feature>
<evidence type="ECO:0000256" key="14">
    <source>
        <dbReference type="SAM" id="SignalP"/>
    </source>
</evidence>
<dbReference type="Gene3D" id="1.10.287.130">
    <property type="match status" value="1"/>
</dbReference>
<comment type="subcellular location">
    <subcellularLocation>
        <location evidence="2">Cell membrane</location>
        <topology evidence="2">Multi-pass membrane protein</topology>
    </subcellularLocation>
</comment>
<evidence type="ECO:0000313" key="17">
    <source>
        <dbReference type="Proteomes" id="UP000023430"/>
    </source>
</evidence>
<comment type="caution">
    <text evidence="16">The sequence shown here is derived from an EMBL/GenBank/DDBJ whole genome shotgun (WGS) entry which is preliminary data.</text>
</comment>
<dbReference type="InterPro" id="IPR004358">
    <property type="entry name" value="Sig_transdc_His_kin-like_C"/>
</dbReference>
<dbReference type="Proteomes" id="UP000023430">
    <property type="component" value="Unassembled WGS sequence"/>
</dbReference>
<dbReference type="Gene3D" id="3.30.450.20">
    <property type="entry name" value="PAS domain"/>
    <property type="match status" value="2"/>
</dbReference>
<dbReference type="GO" id="GO:0005524">
    <property type="term" value="F:ATP binding"/>
    <property type="evidence" value="ECO:0007669"/>
    <property type="project" value="UniProtKB-KW"/>
</dbReference>
<evidence type="ECO:0000259" key="15">
    <source>
        <dbReference type="PROSITE" id="PS50109"/>
    </source>
</evidence>
<evidence type="ECO:0000256" key="5">
    <source>
        <dbReference type="ARBA" id="ARBA00022553"/>
    </source>
</evidence>
<evidence type="ECO:0000256" key="13">
    <source>
        <dbReference type="SAM" id="Coils"/>
    </source>
</evidence>
<reference evidence="16 17" key="1">
    <citation type="submission" date="2014-01" db="EMBL/GenBank/DDBJ databases">
        <title>Roseivivax isoporae LMG 25204 Genome Sequencing.</title>
        <authorList>
            <person name="Lai Q."/>
            <person name="Li G."/>
            <person name="Shao Z."/>
        </authorList>
    </citation>
    <scope>NUCLEOTIDE SEQUENCE [LARGE SCALE GENOMIC DNA]</scope>
    <source>
        <strain evidence="16 17">LMG 25204</strain>
    </source>
</reference>
<keyword evidence="13" id="KW-0175">Coiled coil</keyword>
<dbReference type="SMART" id="SM00387">
    <property type="entry name" value="HATPase_c"/>
    <property type="match status" value="1"/>
</dbReference>
<keyword evidence="11" id="KW-0472">Membrane</keyword>
<dbReference type="eggNOG" id="COG4191">
    <property type="taxonomic scope" value="Bacteria"/>
</dbReference>
<dbReference type="PANTHER" id="PTHR43065:SF46">
    <property type="entry name" value="C4-DICARBOXYLATE TRANSPORT SENSOR PROTEIN DCTB"/>
    <property type="match status" value="1"/>
</dbReference>
<dbReference type="RefSeq" id="WP_043766448.1">
    <property type="nucleotide sequence ID" value="NZ_JAME01000003.1"/>
</dbReference>
<dbReference type="EC" id="2.7.13.3" evidence="3"/>
<keyword evidence="4" id="KW-1003">Cell membrane</keyword>
<dbReference type="InterPro" id="IPR017055">
    <property type="entry name" value="Sig_transdc_His_kinase_DctB"/>
</dbReference>
<dbReference type="GO" id="GO:0000155">
    <property type="term" value="F:phosphorelay sensor kinase activity"/>
    <property type="evidence" value="ECO:0007669"/>
    <property type="project" value="InterPro"/>
</dbReference>
<dbReference type="EMBL" id="JAME01000003">
    <property type="protein sequence ID" value="ETX30584.1"/>
    <property type="molecule type" value="Genomic_DNA"/>
</dbReference>
<evidence type="ECO:0000256" key="7">
    <source>
        <dbReference type="ARBA" id="ARBA00022692"/>
    </source>
</evidence>
<dbReference type="SUPFAM" id="SSF55874">
    <property type="entry name" value="ATPase domain of HSP90 chaperone/DNA topoisomerase II/histidine kinase"/>
    <property type="match status" value="1"/>
</dbReference>
<feature type="signal peptide" evidence="14">
    <location>
        <begin position="1"/>
        <end position="23"/>
    </location>
</feature>
<dbReference type="STRING" id="1449351.RISW2_13040"/>
<keyword evidence="9 16" id="KW-0418">Kinase</keyword>
<sequence>MTSLSRRAVWPSLVFCAALAAAAAGLVAWHVATAALGERLDRSLLLTSRTIEAEIARFRYLPALALEDPRIVAAVRAPGDAARTATASRALAVAARESGADELFLLDAGGTTLASSNWQDPGSFVGQNYAFRPYFKDAVARGAGRFYGVGVTTGQPGYFVSSRAEIAGRTAVMVVKIDLRPLQATWSDAGGTLAVAERFGVVILSGDPGLLYRPLVPFDADRLAAMAATRAFATVPVADRPAVLDAADQDRLETPEGPQLLRRQVLPAEDWLLVGLAPTAPALRAAWLSAGAALLIALAAGALVQTSLQRRRLVDLRLRQGALLERRVADRTAALAREIEERRRAEADLREAQDALVHSEKMAALGRMSAAIAHEISQPLAAMEATLAAVLLSGKISDPYATSRVEKARSHIRRILRTIRHLKSFSRKEPGARAPVPVDAAIRGALELVAPRAADAGARIAFCPDGASPVILAGQVRLEQVLVNLLTNALDAVAGGADAQVAVSRHRCGDTVEIAVADNGPGIPASLLSRVIEPFFSTKETGESLGLGLSISRMIVEEFGGRFELSEAPGGGTRAVLTFAAHAEDRMAAE</sequence>
<dbReference type="PROSITE" id="PS50109">
    <property type="entry name" value="HIS_KIN"/>
    <property type="match status" value="1"/>
</dbReference>
<keyword evidence="8" id="KW-0547">Nucleotide-binding</keyword>
<evidence type="ECO:0000313" key="16">
    <source>
        <dbReference type="EMBL" id="ETX30584.1"/>
    </source>
</evidence>
<dbReference type="GO" id="GO:0005886">
    <property type="term" value="C:plasma membrane"/>
    <property type="evidence" value="ECO:0007669"/>
    <property type="project" value="UniProtKB-SubCell"/>
</dbReference>
<dbReference type="CDD" id="cd00082">
    <property type="entry name" value="HisKA"/>
    <property type="match status" value="1"/>
</dbReference>
<name>X7FF10_9RHOB</name>
<dbReference type="SUPFAM" id="SSF47384">
    <property type="entry name" value="Homodimeric domain of signal transducing histidine kinase"/>
    <property type="match status" value="1"/>
</dbReference>
<gene>
    <name evidence="16" type="ORF">RISW2_13040</name>
</gene>
<dbReference type="PIRSF" id="PIRSF036431">
    <property type="entry name" value="STHK_DctB"/>
    <property type="match status" value="1"/>
</dbReference>
<dbReference type="InterPro" id="IPR003661">
    <property type="entry name" value="HisK_dim/P_dom"/>
</dbReference>
<keyword evidence="11" id="KW-1133">Transmembrane helix</keyword>
<dbReference type="PANTHER" id="PTHR43065">
    <property type="entry name" value="SENSOR HISTIDINE KINASE"/>
    <property type="match status" value="1"/>
</dbReference>
<keyword evidence="5" id="KW-0597">Phosphoprotein</keyword>
<evidence type="ECO:0000256" key="11">
    <source>
        <dbReference type="ARBA" id="ARBA00022989"/>
    </source>
</evidence>
<evidence type="ECO:0000256" key="2">
    <source>
        <dbReference type="ARBA" id="ARBA00004651"/>
    </source>
</evidence>
<evidence type="ECO:0000256" key="8">
    <source>
        <dbReference type="ARBA" id="ARBA00022741"/>
    </source>
</evidence>
<dbReference type="PRINTS" id="PR00344">
    <property type="entry name" value="BCTRLSENSOR"/>
</dbReference>
<dbReference type="PATRIC" id="fig|1449351.3.peg.646"/>
<dbReference type="InterPro" id="IPR005467">
    <property type="entry name" value="His_kinase_dom"/>
</dbReference>
<evidence type="ECO:0000256" key="3">
    <source>
        <dbReference type="ARBA" id="ARBA00012438"/>
    </source>
</evidence>
<evidence type="ECO:0000256" key="1">
    <source>
        <dbReference type="ARBA" id="ARBA00000085"/>
    </source>
</evidence>
<dbReference type="AlphaFoldDB" id="X7FF10"/>
<keyword evidence="10" id="KW-0067">ATP-binding</keyword>
<dbReference type="SUPFAM" id="SSF103190">
    <property type="entry name" value="Sensory domain-like"/>
    <property type="match status" value="1"/>
</dbReference>
<dbReference type="OrthoDB" id="7568856at2"/>
<keyword evidence="6" id="KW-0808">Transferase</keyword>
<dbReference type="InterPro" id="IPR036097">
    <property type="entry name" value="HisK_dim/P_sf"/>
</dbReference>
<keyword evidence="17" id="KW-1185">Reference proteome</keyword>